<dbReference type="InterPro" id="IPR036312">
    <property type="entry name" value="Bifun_inhib/LTP/seed_sf"/>
</dbReference>
<name>A0A1Q3CJZ4_CEPFO</name>
<evidence type="ECO:0000313" key="3">
    <source>
        <dbReference type="EMBL" id="GAV80580.1"/>
    </source>
</evidence>
<evidence type="ECO:0000313" key="4">
    <source>
        <dbReference type="Proteomes" id="UP000187406"/>
    </source>
</evidence>
<comment type="caution">
    <text evidence="3">The sequence shown here is derived from an EMBL/GenBank/DDBJ whole genome shotgun (WGS) entry which is preliminary data.</text>
</comment>
<protein>
    <recommendedName>
        <fullName evidence="5">LTP_2 domain-containing protein</fullName>
    </recommendedName>
</protein>
<sequence>MGHLVSRVMILFILSGSVMSQWYIPDCIDDVDEFIFCTLFLVGINDSTSLECCNAIKKINLIAEREGPSRVCMCIQHTITSFSNPPYQDRIHALPVMCHTSLSFPVSPTIDCVSPSQKLCRCTQYM</sequence>
<feature type="signal peptide" evidence="2">
    <location>
        <begin position="1"/>
        <end position="20"/>
    </location>
</feature>
<dbReference type="Gene3D" id="1.10.110.10">
    <property type="entry name" value="Plant lipid-transfer and hydrophobic proteins"/>
    <property type="match status" value="1"/>
</dbReference>
<accession>A0A1Q3CJZ4</accession>
<organism evidence="3 4">
    <name type="scientific">Cephalotus follicularis</name>
    <name type="common">Albany pitcher plant</name>
    <dbReference type="NCBI Taxonomy" id="3775"/>
    <lineage>
        <taxon>Eukaryota</taxon>
        <taxon>Viridiplantae</taxon>
        <taxon>Streptophyta</taxon>
        <taxon>Embryophyta</taxon>
        <taxon>Tracheophyta</taxon>
        <taxon>Spermatophyta</taxon>
        <taxon>Magnoliopsida</taxon>
        <taxon>eudicotyledons</taxon>
        <taxon>Gunneridae</taxon>
        <taxon>Pentapetalae</taxon>
        <taxon>rosids</taxon>
        <taxon>fabids</taxon>
        <taxon>Oxalidales</taxon>
        <taxon>Cephalotaceae</taxon>
        <taxon>Cephalotus</taxon>
    </lineage>
</organism>
<gene>
    <name evidence="3" type="ORF">CFOL_v3_24040</name>
</gene>
<keyword evidence="2" id="KW-0732">Signal</keyword>
<feature type="chain" id="PRO_5013111876" description="LTP_2 domain-containing protein" evidence="2">
    <location>
        <begin position="21"/>
        <end position="126"/>
    </location>
</feature>
<evidence type="ECO:0008006" key="5">
    <source>
        <dbReference type="Google" id="ProtNLM"/>
    </source>
</evidence>
<dbReference type="AlphaFoldDB" id="A0A1Q3CJZ4"/>
<dbReference type="InParanoid" id="A0A1Q3CJZ4"/>
<dbReference type="PANTHER" id="PTHR33076">
    <property type="entry name" value="NON-SPECIFIC LIPID-TRANSFER PROTEIN 2-RELATED"/>
    <property type="match status" value="1"/>
</dbReference>
<dbReference type="Proteomes" id="UP000187406">
    <property type="component" value="Unassembled WGS sequence"/>
</dbReference>
<dbReference type="SUPFAM" id="SSF47699">
    <property type="entry name" value="Bifunctional inhibitor/lipid-transfer protein/seed storage 2S albumin"/>
    <property type="match status" value="1"/>
</dbReference>
<dbReference type="GO" id="GO:0008289">
    <property type="term" value="F:lipid binding"/>
    <property type="evidence" value="ECO:0007669"/>
    <property type="project" value="InterPro"/>
</dbReference>
<evidence type="ECO:0000256" key="1">
    <source>
        <dbReference type="ARBA" id="ARBA00009748"/>
    </source>
</evidence>
<evidence type="ECO:0000256" key="2">
    <source>
        <dbReference type="SAM" id="SignalP"/>
    </source>
</evidence>
<proteinExistence type="inferred from homology"/>
<dbReference type="InterPro" id="IPR000528">
    <property type="entry name" value="Plant_nsLTP"/>
</dbReference>
<dbReference type="GO" id="GO:0006869">
    <property type="term" value="P:lipid transport"/>
    <property type="evidence" value="ECO:0007669"/>
    <property type="project" value="InterPro"/>
</dbReference>
<reference evidence="4" key="1">
    <citation type="submission" date="2016-04" db="EMBL/GenBank/DDBJ databases">
        <title>Cephalotus genome sequencing.</title>
        <authorList>
            <person name="Fukushima K."/>
            <person name="Hasebe M."/>
            <person name="Fang X."/>
        </authorList>
    </citation>
    <scope>NUCLEOTIDE SEQUENCE [LARGE SCALE GENOMIC DNA]</scope>
    <source>
        <strain evidence="4">cv. St1</strain>
    </source>
</reference>
<dbReference type="OrthoDB" id="1876592at2759"/>
<keyword evidence="4" id="KW-1185">Reference proteome</keyword>
<dbReference type="EMBL" id="BDDD01002217">
    <property type="protein sequence ID" value="GAV80580.1"/>
    <property type="molecule type" value="Genomic_DNA"/>
</dbReference>
<comment type="similarity">
    <text evidence="1">Belongs to the plant LTP family.</text>
</comment>